<dbReference type="Gene3D" id="3.40.50.10490">
    <property type="entry name" value="Glucose-6-phosphate isomerase like protein, domain 1"/>
    <property type="match status" value="1"/>
</dbReference>
<evidence type="ECO:0000313" key="1">
    <source>
        <dbReference type="EMBL" id="SVE60026.1"/>
    </source>
</evidence>
<sequence length="42" mass="4733">GKMSKICKTLNVPTDITEKIQECHIMIGHIMCAVVEKKIFNS</sequence>
<evidence type="ECO:0008006" key="2">
    <source>
        <dbReference type="Google" id="ProtNLM"/>
    </source>
</evidence>
<accession>A0A383ESY9</accession>
<feature type="non-terminal residue" evidence="1">
    <location>
        <position position="1"/>
    </location>
</feature>
<reference evidence="1" key="1">
    <citation type="submission" date="2018-05" db="EMBL/GenBank/DDBJ databases">
        <authorList>
            <person name="Lanie J.A."/>
            <person name="Ng W.-L."/>
            <person name="Kazmierczak K.M."/>
            <person name="Andrzejewski T.M."/>
            <person name="Davidsen T.M."/>
            <person name="Wayne K.J."/>
            <person name="Tettelin H."/>
            <person name="Glass J.I."/>
            <person name="Rusch D."/>
            <person name="Podicherti R."/>
            <person name="Tsui H.-C.T."/>
            <person name="Winkler M.E."/>
        </authorList>
    </citation>
    <scope>NUCLEOTIDE SEQUENCE</scope>
</reference>
<dbReference type="EMBL" id="UINC01228631">
    <property type="protein sequence ID" value="SVE60026.1"/>
    <property type="molecule type" value="Genomic_DNA"/>
</dbReference>
<protein>
    <recommendedName>
        <fullName evidence="2">Phosphoheptose isomerase</fullName>
    </recommendedName>
</protein>
<proteinExistence type="predicted"/>
<dbReference type="AlphaFoldDB" id="A0A383ESY9"/>
<gene>
    <name evidence="1" type="ORF">METZ01_LOCUS512880</name>
</gene>
<name>A0A383ESY9_9ZZZZ</name>
<organism evidence="1">
    <name type="scientific">marine metagenome</name>
    <dbReference type="NCBI Taxonomy" id="408172"/>
    <lineage>
        <taxon>unclassified sequences</taxon>
        <taxon>metagenomes</taxon>
        <taxon>ecological metagenomes</taxon>
    </lineage>
</organism>